<name>A0AAV9LY55_9SOLN</name>
<organism evidence="2 3">
    <name type="scientific">Solanum pinnatisectum</name>
    <name type="common">tansyleaf nightshade</name>
    <dbReference type="NCBI Taxonomy" id="50273"/>
    <lineage>
        <taxon>Eukaryota</taxon>
        <taxon>Viridiplantae</taxon>
        <taxon>Streptophyta</taxon>
        <taxon>Embryophyta</taxon>
        <taxon>Tracheophyta</taxon>
        <taxon>Spermatophyta</taxon>
        <taxon>Magnoliopsida</taxon>
        <taxon>eudicotyledons</taxon>
        <taxon>Gunneridae</taxon>
        <taxon>Pentapetalae</taxon>
        <taxon>asterids</taxon>
        <taxon>lamiids</taxon>
        <taxon>Solanales</taxon>
        <taxon>Solanaceae</taxon>
        <taxon>Solanoideae</taxon>
        <taxon>Solaneae</taxon>
        <taxon>Solanum</taxon>
    </lineage>
</organism>
<dbReference type="EMBL" id="JAWPEI010000004">
    <property type="protein sequence ID" value="KAK4729630.1"/>
    <property type="molecule type" value="Genomic_DNA"/>
</dbReference>
<reference evidence="2 3" key="1">
    <citation type="submission" date="2023-10" db="EMBL/GenBank/DDBJ databases">
        <title>Genome-Wide Identification Analysis in wild type Solanum Pinnatisectum Reveals Some Genes Defensing Phytophthora Infestans.</title>
        <authorList>
            <person name="Sun C."/>
        </authorList>
    </citation>
    <scope>NUCLEOTIDE SEQUENCE [LARGE SCALE GENOMIC DNA]</scope>
    <source>
        <strain evidence="2">LQN</strain>
        <tissue evidence="2">Leaf</tissue>
    </source>
</reference>
<keyword evidence="3" id="KW-1185">Reference proteome</keyword>
<feature type="compositionally biased region" description="Basic and acidic residues" evidence="1">
    <location>
        <begin position="193"/>
        <end position="204"/>
    </location>
</feature>
<evidence type="ECO:0000256" key="1">
    <source>
        <dbReference type="SAM" id="MobiDB-lite"/>
    </source>
</evidence>
<protein>
    <submittedName>
        <fullName evidence="2">Uncharacterized protein</fullName>
    </submittedName>
</protein>
<evidence type="ECO:0000313" key="3">
    <source>
        <dbReference type="Proteomes" id="UP001311915"/>
    </source>
</evidence>
<dbReference type="AlphaFoldDB" id="A0AAV9LY55"/>
<gene>
    <name evidence="2" type="ORF">R3W88_022618</name>
</gene>
<feature type="compositionally biased region" description="Polar residues" evidence="1">
    <location>
        <begin position="177"/>
        <end position="192"/>
    </location>
</feature>
<feature type="region of interest" description="Disordered" evidence="1">
    <location>
        <begin position="1"/>
        <end position="68"/>
    </location>
</feature>
<feature type="compositionally biased region" description="Basic and acidic residues" evidence="1">
    <location>
        <begin position="34"/>
        <end position="54"/>
    </location>
</feature>
<comment type="caution">
    <text evidence="2">The sequence shown here is derived from an EMBL/GenBank/DDBJ whole genome shotgun (WGS) entry which is preliminary data.</text>
</comment>
<accession>A0AAV9LY55</accession>
<feature type="region of interest" description="Disordered" evidence="1">
    <location>
        <begin position="112"/>
        <end position="134"/>
    </location>
</feature>
<evidence type="ECO:0000313" key="2">
    <source>
        <dbReference type="EMBL" id="KAK4729630.1"/>
    </source>
</evidence>
<feature type="region of interest" description="Disordered" evidence="1">
    <location>
        <begin position="155"/>
        <end position="208"/>
    </location>
</feature>
<dbReference type="Proteomes" id="UP001311915">
    <property type="component" value="Unassembled WGS sequence"/>
</dbReference>
<feature type="compositionally biased region" description="Basic and acidic residues" evidence="1">
    <location>
        <begin position="160"/>
        <end position="176"/>
    </location>
</feature>
<sequence>MLHQESLCDENDLPKVTEPPNQQKINVELLSNLHDQDTTKADVQNKEEERDSMRRSNMGNQAHNHGKEHIQIQREELVQYKHEELIKNGITNVITEAEKQEKVQGDQGIAVQQNRATQHTQQKVSIETSKEKHYGKEEKTISRVKDKTNFMENITHHNKKEGETHINFNSKERTGQSDKTTPINYDQNNRVDNNSHKSQNEHKKGQSVVQAGDITIEDQSMKTNQNILNVDSKIPPPIKVSSNFDTYRPNQQRTF</sequence>
<feature type="compositionally biased region" description="Polar residues" evidence="1">
    <location>
        <begin position="112"/>
        <end position="127"/>
    </location>
</feature>
<proteinExistence type="predicted"/>